<evidence type="ECO:0000313" key="1">
    <source>
        <dbReference type="EnsemblMetazoa" id="G13203.1:cds"/>
    </source>
</evidence>
<reference evidence="1" key="1">
    <citation type="submission" date="2022-08" db="UniProtKB">
        <authorList>
            <consortium name="EnsemblMetazoa"/>
        </authorList>
    </citation>
    <scope>IDENTIFICATION</scope>
    <source>
        <strain evidence="1">05x7-T-G4-1.051#20</strain>
    </source>
</reference>
<proteinExistence type="predicted"/>
<dbReference type="EnsemblMetazoa" id="G13203.1">
    <property type="protein sequence ID" value="G13203.1:cds"/>
    <property type="gene ID" value="G13203"/>
</dbReference>
<keyword evidence="2" id="KW-1185">Reference proteome</keyword>
<dbReference type="Proteomes" id="UP000005408">
    <property type="component" value="Unassembled WGS sequence"/>
</dbReference>
<evidence type="ECO:0000313" key="2">
    <source>
        <dbReference type="Proteomes" id="UP000005408"/>
    </source>
</evidence>
<accession>A0A8W8IB85</accession>
<protein>
    <submittedName>
        <fullName evidence="1">Uncharacterized protein</fullName>
    </submittedName>
</protein>
<name>A0A8W8IB85_MAGGI</name>
<organism evidence="1 2">
    <name type="scientific">Magallana gigas</name>
    <name type="common">Pacific oyster</name>
    <name type="synonym">Crassostrea gigas</name>
    <dbReference type="NCBI Taxonomy" id="29159"/>
    <lineage>
        <taxon>Eukaryota</taxon>
        <taxon>Metazoa</taxon>
        <taxon>Spiralia</taxon>
        <taxon>Lophotrochozoa</taxon>
        <taxon>Mollusca</taxon>
        <taxon>Bivalvia</taxon>
        <taxon>Autobranchia</taxon>
        <taxon>Pteriomorphia</taxon>
        <taxon>Ostreida</taxon>
        <taxon>Ostreoidea</taxon>
        <taxon>Ostreidae</taxon>
        <taxon>Magallana</taxon>
    </lineage>
</organism>
<dbReference type="AlphaFoldDB" id="A0A8W8IB85"/>
<sequence>MKNVLIAMDGSKQSVFAFNQYVKTLHQADKYVIAALCAEYTGVDSGGESAGVLSITQAGFDVIEGLLQEDEKRILSTLNDIESLLIENQVRKVKLSD</sequence>